<reference evidence="1" key="1">
    <citation type="submission" date="2019-11" db="EMBL/GenBank/DDBJ databases">
        <authorList>
            <person name="Feng L."/>
        </authorList>
    </citation>
    <scope>NUCLEOTIDE SEQUENCE</scope>
    <source>
        <strain evidence="1">CnexileLFYP112</strain>
    </source>
</reference>
<gene>
    <name evidence="1" type="ORF">CNLFYP112_00892</name>
</gene>
<sequence>MCDAFIRMHRKTGCSGRKDKKEDGVIHLYTLKDNDQLWQSAKLFEEKFPEYQVVIDVGVSEEDGKTVSDAIRSLNTEIMAGNGPDIILMDGLPIEDYIEKGVLEDLSDMVESVKENGEEFFENVLSSYKKGEKVLVIS</sequence>
<organism evidence="1">
    <name type="scientific">[Clostridium] nexile</name>
    <dbReference type="NCBI Taxonomy" id="29361"/>
    <lineage>
        <taxon>Bacteria</taxon>
        <taxon>Bacillati</taxon>
        <taxon>Bacillota</taxon>
        <taxon>Clostridia</taxon>
        <taxon>Lachnospirales</taxon>
        <taxon>Lachnospiraceae</taxon>
        <taxon>Tyzzerella</taxon>
    </lineage>
</organism>
<dbReference type="InterPro" id="IPR006059">
    <property type="entry name" value="SBP"/>
</dbReference>
<dbReference type="AlphaFoldDB" id="A0A6N2WG41"/>
<evidence type="ECO:0000313" key="1">
    <source>
        <dbReference type="EMBL" id="VYT39892.1"/>
    </source>
</evidence>
<dbReference type="Gene3D" id="3.40.190.10">
    <property type="entry name" value="Periplasmic binding protein-like II"/>
    <property type="match status" value="1"/>
</dbReference>
<name>A0A6N2WG41_9FIRM</name>
<dbReference type="Pfam" id="PF01547">
    <property type="entry name" value="SBP_bac_1"/>
    <property type="match status" value="1"/>
</dbReference>
<proteinExistence type="predicted"/>
<dbReference type="SUPFAM" id="SSF53850">
    <property type="entry name" value="Periplasmic binding protein-like II"/>
    <property type="match status" value="1"/>
</dbReference>
<accession>A0A6N2WG41</accession>
<dbReference type="EMBL" id="CACRTG010000046">
    <property type="protein sequence ID" value="VYT39892.1"/>
    <property type="molecule type" value="Genomic_DNA"/>
</dbReference>
<protein>
    <submittedName>
        <fullName evidence="1">Bacterial extracellular solute-binding protein</fullName>
    </submittedName>
</protein>